<keyword evidence="2" id="KW-1185">Reference proteome</keyword>
<proteinExistence type="predicted"/>
<dbReference type="AlphaFoldDB" id="A0AAJ4PBK1"/>
<name>A0AAJ4PBK1_9STAP</name>
<accession>A0AAJ4PBK1</accession>
<sequence length="176" mass="20067">MNLEYDDLMDILDDLFDKIKREAILRNRTGDIEIFFEKYEIEQYKKSKLVFNENAKILIIGLNNGSIKSKDINGIFKTARLLNRFDVISYDEATNFDIRKLENSSAYSDVFIGTVPHSMKGMGDSSSAILTLQKGSEVIYPKIHVLRKENGELGITKSTLKEAIINSALYKFISNI</sequence>
<protein>
    <submittedName>
        <fullName evidence="1">Uncharacterized protein</fullName>
    </submittedName>
</protein>
<reference evidence="1 2" key="1">
    <citation type="submission" date="2021-07" db="EMBL/GenBank/DDBJ databases">
        <title>Prevalence and characterization of methicillin-resistant Macrococcus spp. in food producing animals and meat in Switzerland in 2019.</title>
        <authorList>
            <person name="Keller J.E."/>
            <person name="Schwendener S."/>
            <person name="Neuenschwander J."/>
            <person name="Overesch G."/>
            <person name="Perreten V."/>
        </authorList>
    </citation>
    <scope>NUCLEOTIDE SEQUENCE [LARGE SCALE GENOMIC DNA]</scope>
    <source>
        <strain evidence="1 2">19Msa0936</strain>
    </source>
</reference>
<dbReference type="Proteomes" id="UP000826802">
    <property type="component" value="Chromosome"/>
</dbReference>
<evidence type="ECO:0000313" key="1">
    <source>
        <dbReference type="EMBL" id="QYA42873.1"/>
    </source>
</evidence>
<gene>
    <name evidence="1" type="ORF">KYI11_02790</name>
</gene>
<organism evidence="1 2">
    <name type="scientific">Macrococcoides bohemicum</name>
    <dbReference type="NCBI Taxonomy" id="1903056"/>
    <lineage>
        <taxon>Bacteria</taxon>
        <taxon>Bacillati</taxon>
        <taxon>Bacillota</taxon>
        <taxon>Bacilli</taxon>
        <taxon>Bacillales</taxon>
        <taxon>Staphylococcaceae</taxon>
        <taxon>Macrococcoides</taxon>
    </lineage>
</organism>
<dbReference type="EMBL" id="CP079981">
    <property type="protein sequence ID" value="QYA42873.1"/>
    <property type="molecule type" value="Genomic_DNA"/>
</dbReference>
<evidence type="ECO:0000313" key="2">
    <source>
        <dbReference type="Proteomes" id="UP000826802"/>
    </source>
</evidence>
<dbReference type="RefSeq" id="WP_219503625.1">
    <property type="nucleotide sequence ID" value="NZ_CP079981.1"/>
</dbReference>